<evidence type="ECO:0000313" key="2">
    <source>
        <dbReference type="Proteomes" id="UP001321580"/>
    </source>
</evidence>
<gene>
    <name evidence="1" type="ORF">QLQ15_06485</name>
</gene>
<evidence type="ECO:0000313" key="1">
    <source>
        <dbReference type="EMBL" id="MDI9238560.1"/>
    </source>
</evidence>
<dbReference type="RefSeq" id="WP_283212016.1">
    <property type="nucleotide sequence ID" value="NZ_JASGBI010000001.1"/>
</dbReference>
<comment type="caution">
    <text evidence="1">The sequence shown here is derived from an EMBL/GenBank/DDBJ whole genome shotgun (WGS) entry which is preliminary data.</text>
</comment>
<dbReference type="Proteomes" id="UP001321580">
    <property type="component" value="Unassembled WGS sequence"/>
</dbReference>
<keyword evidence="2" id="KW-1185">Reference proteome</keyword>
<organism evidence="1 2">
    <name type="scientific">Lysobacter stagni</name>
    <dbReference type="NCBI Taxonomy" id="3045172"/>
    <lineage>
        <taxon>Bacteria</taxon>
        <taxon>Pseudomonadati</taxon>
        <taxon>Pseudomonadota</taxon>
        <taxon>Gammaproteobacteria</taxon>
        <taxon>Lysobacterales</taxon>
        <taxon>Lysobacteraceae</taxon>
        <taxon>Lysobacter</taxon>
    </lineage>
</organism>
<reference evidence="1 2" key="1">
    <citation type="submission" date="2023-05" db="EMBL/GenBank/DDBJ databases">
        <title>Lysobacter sp. strain LF1 Genome sequencing and assembly.</title>
        <authorList>
            <person name="Jung Y."/>
        </authorList>
    </citation>
    <scope>NUCLEOTIDE SEQUENCE [LARGE SCALE GENOMIC DNA]</scope>
    <source>
        <strain evidence="1 2">LF1</strain>
    </source>
</reference>
<accession>A0ABT6XEI6</accession>
<protein>
    <submittedName>
        <fullName evidence="1">Uncharacterized protein</fullName>
    </submittedName>
</protein>
<proteinExistence type="predicted"/>
<dbReference type="EMBL" id="JASGBI010000001">
    <property type="protein sequence ID" value="MDI9238560.1"/>
    <property type="molecule type" value="Genomic_DNA"/>
</dbReference>
<name>A0ABT6XEI6_9GAMM</name>
<sequence>MMQDTPLGEGSVARVSATYQTDKSHYSHLIDMGCHKGFDVENREPLTEPSVKEFFDTGDRICADAGAFYVCPISAAIDADIRVVRSSDGLLGAELLKVHGFQYEPRKR</sequence>